<dbReference type="OrthoDB" id="9812289at2"/>
<protein>
    <recommendedName>
        <fullName evidence="3">N-acetyltransferase domain-containing protein</fullName>
    </recommendedName>
</protein>
<sequence>MMLIREGSLSEIVQIVEKIHEFAQKETEQSLQARLNDKTCLVLVAENESELLGFKMGYELDNKTFYSWFGGVTPAARGHGVAQRLLDVQEKWALEQGYQRIKVKSRNQFPAMLRLLIKNGYLIEDYEKKESIIESRIHFVKVL</sequence>
<dbReference type="InterPro" id="IPR016181">
    <property type="entry name" value="Acyl_CoA_acyltransferase"/>
</dbReference>
<feature type="domain" description="N-acetyltransferase" evidence="3">
    <location>
        <begin position="2"/>
        <end position="143"/>
    </location>
</feature>
<dbReference type="CDD" id="cd04301">
    <property type="entry name" value="NAT_SF"/>
    <property type="match status" value="1"/>
</dbReference>
<evidence type="ECO:0000256" key="1">
    <source>
        <dbReference type="ARBA" id="ARBA00022679"/>
    </source>
</evidence>
<keyword evidence="1" id="KW-0808">Transferase</keyword>
<evidence type="ECO:0000259" key="3">
    <source>
        <dbReference type="PROSITE" id="PS51186"/>
    </source>
</evidence>
<dbReference type="PROSITE" id="PS51186">
    <property type="entry name" value="GNAT"/>
    <property type="match status" value="1"/>
</dbReference>
<dbReference type="InterPro" id="IPR000182">
    <property type="entry name" value="GNAT_dom"/>
</dbReference>
<dbReference type="eggNOG" id="COG0456">
    <property type="taxonomic scope" value="Bacteria"/>
</dbReference>
<dbReference type="PANTHER" id="PTHR43877">
    <property type="entry name" value="AMINOALKYLPHOSPHONATE N-ACETYLTRANSFERASE-RELATED-RELATED"/>
    <property type="match status" value="1"/>
</dbReference>
<dbReference type="Pfam" id="PF00583">
    <property type="entry name" value="Acetyltransf_1"/>
    <property type="match status" value="1"/>
</dbReference>
<organism evidence="4 5">
    <name type="scientific">Vibrio cholerae serotype O1 (strain ATCC 39541 / Classical Ogawa 395 / O395)</name>
    <dbReference type="NCBI Taxonomy" id="345073"/>
    <lineage>
        <taxon>Bacteria</taxon>
        <taxon>Pseudomonadati</taxon>
        <taxon>Pseudomonadota</taxon>
        <taxon>Gammaproteobacteria</taxon>
        <taxon>Vibrionales</taxon>
        <taxon>Vibrionaceae</taxon>
        <taxon>Vibrio</taxon>
    </lineage>
</organism>
<reference evidence="4 5" key="1">
    <citation type="submission" date="2007-03" db="EMBL/GenBank/DDBJ databases">
        <authorList>
            <person name="Heidelberg J."/>
        </authorList>
    </citation>
    <scope>NUCLEOTIDE SEQUENCE [LARGE SCALE GENOMIC DNA]</scope>
    <source>
        <strain evidence="5">ATCC 39541 / Classical Ogawa 395 / O395</strain>
    </source>
</reference>
<dbReference type="KEGG" id="vcr:VC395_0074"/>
<dbReference type="KEGG" id="vco:VC0395_A2412"/>
<dbReference type="PANTHER" id="PTHR43877:SF2">
    <property type="entry name" value="AMINOALKYLPHOSPHONATE N-ACETYLTRANSFERASE-RELATED"/>
    <property type="match status" value="1"/>
</dbReference>
<dbReference type="GO" id="GO:0016747">
    <property type="term" value="F:acyltransferase activity, transferring groups other than amino-acyl groups"/>
    <property type="evidence" value="ECO:0007669"/>
    <property type="project" value="InterPro"/>
</dbReference>
<dbReference type="Proteomes" id="UP000000249">
    <property type="component" value="Chromosome 1"/>
</dbReference>
<dbReference type="PATRIC" id="fig|345073.21.peg.69"/>
<evidence type="ECO:0000313" key="4">
    <source>
        <dbReference type="EMBL" id="ABQ19771.1"/>
    </source>
</evidence>
<dbReference type="SUPFAM" id="SSF55729">
    <property type="entry name" value="Acyl-CoA N-acyltransferases (Nat)"/>
    <property type="match status" value="1"/>
</dbReference>
<evidence type="ECO:0000256" key="2">
    <source>
        <dbReference type="ARBA" id="ARBA00023315"/>
    </source>
</evidence>
<dbReference type="EMBL" id="CP000627">
    <property type="protein sequence ID" value="ABQ19771.1"/>
    <property type="molecule type" value="Genomic_DNA"/>
</dbReference>
<evidence type="ECO:0000313" key="5">
    <source>
        <dbReference type="Proteomes" id="UP000000249"/>
    </source>
</evidence>
<accession>A0A0H3AI88</accession>
<dbReference type="Gene3D" id="3.40.630.30">
    <property type="match status" value="1"/>
</dbReference>
<gene>
    <name evidence="4" type="ordered locus">VC0395_A2412</name>
</gene>
<keyword evidence="2" id="KW-0012">Acyltransferase</keyword>
<dbReference type="InterPro" id="IPR050832">
    <property type="entry name" value="Bact_Acetyltransf"/>
</dbReference>
<proteinExistence type="predicted"/>
<dbReference type="AlphaFoldDB" id="A0A0H3AI88"/>
<dbReference type="SMR" id="A0A0H3AI88"/>
<name>A0A0H3AI88_VIBC3</name>